<dbReference type="Gene3D" id="1.10.10.160">
    <property type="match status" value="1"/>
</dbReference>
<evidence type="ECO:0000256" key="3">
    <source>
        <dbReference type="ARBA" id="ARBA00022801"/>
    </source>
</evidence>
<dbReference type="Gene3D" id="3.40.50.300">
    <property type="entry name" value="P-loop containing nucleotide triphosphate hydrolases"/>
    <property type="match status" value="3"/>
</dbReference>
<evidence type="ECO:0000259" key="11">
    <source>
        <dbReference type="PROSITE" id="PS51198"/>
    </source>
</evidence>
<keyword evidence="6" id="KW-0413">Isomerase</keyword>
<name>V5FJR1_9VIBR</name>
<dbReference type="GO" id="GO:0043138">
    <property type="term" value="F:3'-5' DNA helicase activity"/>
    <property type="evidence" value="ECO:0007669"/>
    <property type="project" value="UniProtKB-EC"/>
</dbReference>
<protein>
    <recommendedName>
        <fullName evidence="8">DNA 3'-5' helicase</fullName>
        <ecNumber evidence="8">5.6.2.4</ecNumber>
    </recommendedName>
</protein>
<evidence type="ECO:0000256" key="4">
    <source>
        <dbReference type="ARBA" id="ARBA00022806"/>
    </source>
</evidence>
<dbReference type="GO" id="GO:0000725">
    <property type="term" value="P:recombinational repair"/>
    <property type="evidence" value="ECO:0007669"/>
    <property type="project" value="TreeGrafter"/>
</dbReference>
<dbReference type="Gene3D" id="3.30.65.10">
    <property type="entry name" value="Bacterial Topoisomerase I, domain 1"/>
    <property type="match status" value="1"/>
</dbReference>
<dbReference type="PROSITE" id="PS51198">
    <property type="entry name" value="UVRD_HELICASE_ATP_BIND"/>
    <property type="match status" value="1"/>
</dbReference>
<gene>
    <name evidence="12" type="ORF">VHA01S_030_00610</name>
</gene>
<comment type="catalytic activity">
    <reaction evidence="7">
        <text>Couples ATP hydrolysis with the unwinding of duplex DNA by translocating in the 3'-5' direction.</text>
        <dbReference type="EC" id="5.6.2.4"/>
    </reaction>
</comment>
<evidence type="ECO:0000256" key="1">
    <source>
        <dbReference type="ARBA" id="ARBA00009922"/>
    </source>
</evidence>
<dbReference type="RefSeq" id="WP_023404340.1">
    <property type="nucleotide sequence ID" value="NZ_BAUJ01000030.1"/>
</dbReference>
<keyword evidence="13" id="KW-1185">Reference proteome</keyword>
<dbReference type="SUPFAM" id="SSF52540">
    <property type="entry name" value="P-loop containing nucleoside triphosphate hydrolases"/>
    <property type="match status" value="1"/>
</dbReference>
<comment type="similarity">
    <text evidence="1">Belongs to the helicase family. UvrD subfamily.</text>
</comment>
<dbReference type="PANTHER" id="PTHR11070:SF63">
    <property type="entry name" value="DNA HELICASE IV"/>
    <property type="match status" value="1"/>
</dbReference>
<dbReference type="Pfam" id="PF00580">
    <property type="entry name" value="UvrD-helicase"/>
    <property type="match status" value="2"/>
</dbReference>
<comment type="catalytic activity">
    <reaction evidence="9">
        <text>ATP + H2O = ADP + phosphate + H(+)</text>
        <dbReference type="Rhea" id="RHEA:13065"/>
        <dbReference type="ChEBI" id="CHEBI:15377"/>
        <dbReference type="ChEBI" id="CHEBI:15378"/>
        <dbReference type="ChEBI" id="CHEBI:30616"/>
        <dbReference type="ChEBI" id="CHEBI:43474"/>
        <dbReference type="ChEBI" id="CHEBI:456216"/>
        <dbReference type="EC" id="5.6.2.4"/>
    </reaction>
</comment>
<dbReference type="EC" id="5.6.2.4" evidence="8"/>
<evidence type="ECO:0000256" key="10">
    <source>
        <dbReference type="PROSITE-ProRule" id="PRU00560"/>
    </source>
</evidence>
<evidence type="ECO:0000256" key="5">
    <source>
        <dbReference type="ARBA" id="ARBA00022840"/>
    </source>
</evidence>
<accession>V5FJR1</accession>
<dbReference type="GO" id="GO:0005524">
    <property type="term" value="F:ATP binding"/>
    <property type="evidence" value="ECO:0007669"/>
    <property type="project" value="UniProtKB-UniRule"/>
</dbReference>
<dbReference type="eggNOG" id="COG0210">
    <property type="taxonomic scope" value="Bacteria"/>
</dbReference>
<keyword evidence="3 10" id="KW-0378">Hydrolase</keyword>
<keyword evidence="2 10" id="KW-0547">Nucleotide-binding</keyword>
<proteinExistence type="inferred from homology"/>
<keyword evidence="4 10" id="KW-0347">Helicase</keyword>
<dbReference type="InterPro" id="IPR000212">
    <property type="entry name" value="DNA_helicase_UvrD/REP"/>
</dbReference>
<dbReference type="AlphaFoldDB" id="V5FJR1"/>
<reference evidence="12 13" key="1">
    <citation type="submission" date="2013-11" db="EMBL/GenBank/DDBJ databases">
        <title>Whole genome shotgun sequence of Vibrio halioticoli NBRC 102217.</title>
        <authorList>
            <person name="Isaki S."/>
            <person name="Kimura A."/>
            <person name="Ohji S."/>
            <person name="Hosoyama A."/>
            <person name="Fujita N."/>
            <person name="Hashimoto M."/>
            <person name="Hosoyama Y."/>
            <person name="Yamazoe A."/>
        </authorList>
    </citation>
    <scope>NUCLEOTIDE SEQUENCE [LARGE SCALE GENOMIC DNA]</scope>
    <source>
        <strain evidence="12 13">NBRC 102217</strain>
    </source>
</reference>
<dbReference type="InterPro" id="IPR013986">
    <property type="entry name" value="DExx_box_DNA_helicase_dom_sf"/>
</dbReference>
<dbReference type="GO" id="GO:0003677">
    <property type="term" value="F:DNA binding"/>
    <property type="evidence" value="ECO:0007669"/>
    <property type="project" value="InterPro"/>
</dbReference>
<dbReference type="OrthoDB" id="5298826at2"/>
<feature type="domain" description="UvrD-like helicase ATP-binding" evidence="11">
    <location>
        <begin position="202"/>
        <end position="663"/>
    </location>
</feature>
<evidence type="ECO:0000256" key="6">
    <source>
        <dbReference type="ARBA" id="ARBA00023235"/>
    </source>
</evidence>
<evidence type="ECO:0000256" key="2">
    <source>
        <dbReference type="ARBA" id="ARBA00022741"/>
    </source>
</evidence>
<dbReference type="InterPro" id="IPR027417">
    <property type="entry name" value="P-loop_NTPase"/>
</dbReference>
<evidence type="ECO:0000313" key="12">
    <source>
        <dbReference type="EMBL" id="GAD89986.1"/>
    </source>
</evidence>
<organism evidence="12 13">
    <name type="scientific">Vibrio halioticoli NBRC 102217</name>
    <dbReference type="NCBI Taxonomy" id="1219072"/>
    <lineage>
        <taxon>Bacteria</taxon>
        <taxon>Pseudomonadati</taxon>
        <taxon>Pseudomonadota</taxon>
        <taxon>Gammaproteobacteria</taxon>
        <taxon>Vibrionales</taxon>
        <taxon>Vibrionaceae</taxon>
        <taxon>Vibrio</taxon>
    </lineage>
</organism>
<keyword evidence="5 10" id="KW-0067">ATP-binding</keyword>
<evidence type="ECO:0000256" key="7">
    <source>
        <dbReference type="ARBA" id="ARBA00034617"/>
    </source>
</evidence>
<dbReference type="eggNOG" id="COG0551">
    <property type="taxonomic scope" value="Bacteria"/>
</dbReference>
<dbReference type="Proteomes" id="UP000017800">
    <property type="component" value="Unassembled WGS sequence"/>
</dbReference>
<evidence type="ECO:0000313" key="13">
    <source>
        <dbReference type="Proteomes" id="UP000017800"/>
    </source>
</evidence>
<dbReference type="Pfam" id="PF13361">
    <property type="entry name" value="UvrD_C"/>
    <property type="match status" value="1"/>
</dbReference>
<feature type="binding site" evidence="10">
    <location>
        <begin position="223"/>
        <end position="230"/>
    </location>
    <ligand>
        <name>ATP</name>
        <dbReference type="ChEBI" id="CHEBI:30616"/>
    </ligand>
</feature>
<evidence type="ECO:0000256" key="9">
    <source>
        <dbReference type="ARBA" id="ARBA00048988"/>
    </source>
</evidence>
<dbReference type="EMBL" id="BAUJ01000030">
    <property type="protein sequence ID" value="GAD89986.1"/>
    <property type="molecule type" value="Genomic_DNA"/>
</dbReference>
<dbReference type="InterPro" id="IPR014017">
    <property type="entry name" value="DNA_helicase_UvrD-like_C"/>
</dbReference>
<dbReference type="PANTHER" id="PTHR11070">
    <property type="entry name" value="UVRD / RECB / PCRA DNA HELICASE FAMILY MEMBER"/>
    <property type="match status" value="1"/>
</dbReference>
<dbReference type="InterPro" id="IPR014016">
    <property type="entry name" value="UvrD-like_ATP-bd"/>
</dbReference>
<comment type="caution">
    <text evidence="12">The sequence shown here is derived from an EMBL/GenBank/DDBJ whole genome shotgun (WGS) entry which is preliminary data.</text>
</comment>
<evidence type="ECO:0000256" key="8">
    <source>
        <dbReference type="ARBA" id="ARBA00034808"/>
    </source>
</evidence>
<sequence>MPADKQKLTINNFYLTLLQVIRYYRSSPNINVFSDRVEFTQNSETSHHVMFQDLINLPTVERNWFFKIITIHTEIKSYRLYVPKTSPLFILPDDKLLGIRKVAKFFDMLLIGHKQQFSLLADKEYLRDSSIPKLDCMIRPLVSAFEENRVIWTEYLSSDSVNWLNFAAGILPLEANAEVVRQSYEQHRLNQRKYFYDLVESNPLTLDQRLSIVRENDRNMILAAAGTGKTSVMVAKALDLIDSGQLKPSEILLLAYNNAAAKELSDRLRVRAKMADVTLSSEPQISTFHALGRKVLQSSGISTHISVLAEDPQKFDKWVHDWLVNYVSSSSVAMKNFIAIHYRPADPFEFTDQSEYERYIRDNEYRALSGDLVRGYQELLIANFLYLNGVSFSYEPQYITKARVDIGYDYRPDFYFDGTNIYLEHFGISRDGGTAPGIDKVAYNEGIANKRKLHREHNTVLLETFHYQWTEGVLEDSLKAQLLEHKIELSPIDPKDVYAALNESGVIDNGAKILQKSLSAIRVEQLSDKDIIDRLKASHVPHANRHASILQQLHHDYVDFLGEQNAIDFDDMIIRSCEAINLGQFHPTWKFVLVDEFQDISQSRSEMLKQIIEKGPNPKLTVVGDDWQSIYRFSGGKLELTTRFDSFFGHKTLTKLEKTFRYNNSIADTAGKFIMQNNEQYKKHIKTHTQVEQSQIFLYDSHSPNQKNGMAMRTAEIVKMIKQEDSTGSIAILGRYNFLLNEAREELKREKLANNVKFWSFHGSKGLEADYCILIGFLQGKLGFPSDNVDHEVVGALLPSLDTYPHSEERRLMYVALTRAKHKSFLIADPTARSSFISELLEDGYDINIESQRFKSEISKAYKCPFCTDGYYQQYKGKYGMFYRCSSGSACKSKPRVCKTCGFPQVDGRKHSKCLNDNCQESLALCSKCARPMKLRTGPYGSFYGCTGYGLKNDPCSNKEKVAYFE</sequence>
<dbReference type="GO" id="GO:0005829">
    <property type="term" value="C:cytosol"/>
    <property type="evidence" value="ECO:0007669"/>
    <property type="project" value="TreeGrafter"/>
</dbReference>
<dbReference type="GO" id="GO:0016887">
    <property type="term" value="F:ATP hydrolysis activity"/>
    <property type="evidence" value="ECO:0007669"/>
    <property type="project" value="RHEA"/>
</dbReference>